<feature type="compositionally biased region" description="Basic and acidic residues" evidence="1">
    <location>
        <begin position="93"/>
        <end position="107"/>
    </location>
</feature>
<dbReference type="AlphaFoldDB" id="A0A1S1PAD5"/>
<evidence type="ECO:0000313" key="2">
    <source>
        <dbReference type="EMBL" id="OHV17955.1"/>
    </source>
</evidence>
<gene>
    <name evidence="2" type="ORF">BK022_02365</name>
</gene>
<sequence>MSVSRRREERLLDAGETELVKRSHHPELGAEDDKALPDLIRLLRERRDRARDVSRRQRRELRGKAAPSGANPASDNSGTREKAALLAAAVKRVSKEHERRRIADARGRTVSGARRALALKRAAGNPADGRPSSRTANEGMNPVPNERNAPSGAVNQEGQEIAMRRGGGPR</sequence>
<reference evidence="2 3" key="1">
    <citation type="submission" date="2016-10" db="EMBL/GenBank/DDBJ databases">
        <title>Draft genome sequence of Methylobacterium extorquens CP3, a seed endophyte of Crotalaria pumila with plant growth-promoting and metal tolerance properties.</title>
        <authorList>
            <person name="Sanchez-Lopez A.S."/>
            <person name="Van Hamme J.D."/>
            <person name="Thijs S."/>
            <person name="Mcammond B.M."/>
            <person name="Stevens V."/>
            <person name="Gonzalez-Chavez M.D.C."/>
            <person name="Vangronsveld J."/>
        </authorList>
    </citation>
    <scope>NUCLEOTIDE SEQUENCE [LARGE SCALE GENOMIC DNA]</scope>
    <source>
        <strain evidence="2 3">CP3</strain>
    </source>
</reference>
<protein>
    <submittedName>
        <fullName evidence="2">Uncharacterized protein</fullName>
    </submittedName>
</protein>
<evidence type="ECO:0000313" key="3">
    <source>
        <dbReference type="Proteomes" id="UP000180215"/>
    </source>
</evidence>
<proteinExistence type="predicted"/>
<comment type="caution">
    <text evidence="2">The sequence shown here is derived from an EMBL/GenBank/DDBJ whole genome shotgun (WGS) entry which is preliminary data.</text>
</comment>
<organism evidence="2 3">
    <name type="scientific">Methylorubrum extorquens</name>
    <name type="common">Methylobacterium dichloromethanicum</name>
    <name type="synonym">Methylobacterium extorquens</name>
    <dbReference type="NCBI Taxonomy" id="408"/>
    <lineage>
        <taxon>Bacteria</taxon>
        <taxon>Pseudomonadati</taxon>
        <taxon>Pseudomonadota</taxon>
        <taxon>Alphaproteobacteria</taxon>
        <taxon>Hyphomicrobiales</taxon>
        <taxon>Methylobacteriaceae</taxon>
        <taxon>Methylorubrum</taxon>
    </lineage>
</organism>
<accession>A0A1S1PAD5</accession>
<feature type="region of interest" description="Disordered" evidence="1">
    <location>
        <begin position="1"/>
        <end position="170"/>
    </location>
</feature>
<name>A0A1S1PAD5_METEX</name>
<evidence type="ECO:0000256" key="1">
    <source>
        <dbReference type="SAM" id="MobiDB-lite"/>
    </source>
</evidence>
<dbReference type="EMBL" id="MNAO01000013">
    <property type="protein sequence ID" value="OHV17955.1"/>
    <property type="molecule type" value="Genomic_DNA"/>
</dbReference>
<feature type="compositionally biased region" description="Low complexity" evidence="1">
    <location>
        <begin position="113"/>
        <end position="123"/>
    </location>
</feature>
<feature type="compositionally biased region" description="Basic and acidic residues" evidence="1">
    <location>
        <begin position="1"/>
        <end position="63"/>
    </location>
</feature>
<dbReference type="Proteomes" id="UP000180215">
    <property type="component" value="Unassembled WGS sequence"/>
</dbReference>
<dbReference type="RefSeq" id="WP_082289330.1">
    <property type="nucleotide sequence ID" value="NZ_JAKOAU010000002.1"/>
</dbReference>